<dbReference type="GO" id="GO:0004674">
    <property type="term" value="F:protein serine/threonine kinase activity"/>
    <property type="evidence" value="ECO:0007669"/>
    <property type="project" value="UniProtKB-KW"/>
</dbReference>
<evidence type="ECO:0000256" key="6">
    <source>
        <dbReference type="ARBA" id="ARBA00022840"/>
    </source>
</evidence>
<dbReference type="EC" id="2.7.11.1" evidence="1"/>
<keyword evidence="5" id="KW-0418">Kinase</keyword>
<gene>
    <name evidence="11" type="ORF">HPB52_009306</name>
</gene>
<reference evidence="11" key="1">
    <citation type="journal article" date="2020" name="Cell">
        <title>Large-Scale Comparative Analyses of Tick Genomes Elucidate Their Genetic Diversity and Vector Capacities.</title>
        <authorList>
            <consortium name="Tick Genome and Microbiome Consortium (TIGMIC)"/>
            <person name="Jia N."/>
            <person name="Wang J."/>
            <person name="Shi W."/>
            <person name="Du L."/>
            <person name="Sun Y."/>
            <person name="Zhan W."/>
            <person name="Jiang J.F."/>
            <person name="Wang Q."/>
            <person name="Zhang B."/>
            <person name="Ji P."/>
            <person name="Bell-Sakyi L."/>
            <person name="Cui X.M."/>
            <person name="Yuan T.T."/>
            <person name="Jiang B.G."/>
            <person name="Yang W.F."/>
            <person name="Lam T.T."/>
            <person name="Chang Q.C."/>
            <person name="Ding S.J."/>
            <person name="Wang X.J."/>
            <person name="Zhu J.G."/>
            <person name="Ruan X.D."/>
            <person name="Zhao L."/>
            <person name="Wei J.T."/>
            <person name="Ye R.Z."/>
            <person name="Que T.C."/>
            <person name="Du C.H."/>
            <person name="Zhou Y.H."/>
            <person name="Cheng J.X."/>
            <person name="Dai P.F."/>
            <person name="Guo W.B."/>
            <person name="Han X.H."/>
            <person name="Huang E.J."/>
            <person name="Li L.F."/>
            <person name="Wei W."/>
            <person name="Gao Y.C."/>
            <person name="Liu J.Z."/>
            <person name="Shao H.Z."/>
            <person name="Wang X."/>
            <person name="Wang C.C."/>
            <person name="Yang T.C."/>
            <person name="Huo Q.B."/>
            <person name="Li W."/>
            <person name="Chen H.Y."/>
            <person name="Chen S.E."/>
            <person name="Zhou L.G."/>
            <person name="Ni X.B."/>
            <person name="Tian J.H."/>
            <person name="Sheng Y."/>
            <person name="Liu T."/>
            <person name="Pan Y.S."/>
            <person name="Xia L.Y."/>
            <person name="Li J."/>
            <person name="Zhao F."/>
            <person name="Cao W.C."/>
        </authorList>
    </citation>
    <scope>NUCLEOTIDE SEQUENCE</scope>
    <source>
        <strain evidence="11">Rsan-2018</strain>
    </source>
</reference>
<evidence type="ECO:0000259" key="10">
    <source>
        <dbReference type="PROSITE" id="PS50032"/>
    </source>
</evidence>
<dbReference type="SUPFAM" id="SSF103243">
    <property type="entry name" value="KA1-like"/>
    <property type="match status" value="1"/>
</dbReference>
<evidence type="ECO:0000313" key="12">
    <source>
        <dbReference type="Proteomes" id="UP000821837"/>
    </source>
</evidence>
<sequence length="371" mass="40843">MALCLQRRRVPVRVFSRPPSADAEFRQSPLRTPDGGRSAVAASVVRTPDVTRLAEAASFSHRGSSAKRVFGSIEKGLDRMRLMLTPRRRLGSAAGSHEAPRKVKVMQNVSTMPAVLTPDQVLDSLRTALLRKGIICKQNRTRRQAAAVGTPLKGSSDSPDFSLLRHVAALLSGESPERMHPAACFRMRNGEPLAAHAGARLRRDAKRGRDTSEVSIVSARAHKRLRRAAAAAGAGVTTSSPLTVVDSTGRKHRRRMNCPQRPTPNIAKLRPGWTLVRRKLAMTNPAGPRSTKLHRGPNVIGVHLTDTVTPSKGYTLRGKVRDDWGKVQLTFELEVVQVQQPELLGIRRKRLTGDAWHYKRVCEEVLKIRAA</sequence>
<keyword evidence="6" id="KW-0067">ATP-binding</keyword>
<evidence type="ECO:0000256" key="8">
    <source>
        <dbReference type="ARBA" id="ARBA00048679"/>
    </source>
</evidence>
<comment type="catalytic activity">
    <reaction evidence="8">
        <text>L-seryl-[protein] + ATP = O-phospho-L-seryl-[protein] + ADP + H(+)</text>
        <dbReference type="Rhea" id="RHEA:17989"/>
        <dbReference type="Rhea" id="RHEA-COMP:9863"/>
        <dbReference type="Rhea" id="RHEA-COMP:11604"/>
        <dbReference type="ChEBI" id="CHEBI:15378"/>
        <dbReference type="ChEBI" id="CHEBI:29999"/>
        <dbReference type="ChEBI" id="CHEBI:30616"/>
        <dbReference type="ChEBI" id="CHEBI:83421"/>
        <dbReference type="ChEBI" id="CHEBI:456216"/>
        <dbReference type="EC" id="2.7.11.1"/>
    </reaction>
</comment>
<evidence type="ECO:0000256" key="5">
    <source>
        <dbReference type="ARBA" id="ARBA00022777"/>
    </source>
</evidence>
<comment type="catalytic activity">
    <reaction evidence="7">
        <text>L-threonyl-[protein] + ATP = O-phospho-L-threonyl-[protein] + ADP + H(+)</text>
        <dbReference type="Rhea" id="RHEA:46608"/>
        <dbReference type="Rhea" id="RHEA-COMP:11060"/>
        <dbReference type="Rhea" id="RHEA-COMP:11605"/>
        <dbReference type="ChEBI" id="CHEBI:15378"/>
        <dbReference type="ChEBI" id="CHEBI:30013"/>
        <dbReference type="ChEBI" id="CHEBI:30616"/>
        <dbReference type="ChEBI" id="CHEBI:61977"/>
        <dbReference type="ChEBI" id="CHEBI:456216"/>
        <dbReference type="EC" id="2.7.11.1"/>
    </reaction>
</comment>
<keyword evidence="2" id="KW-0723">Serine/threonine-protein kinase</keyword>
<dbReference type="EMBL" id="JABSTV010001245">
    <property type="protein sequence ID" value="KAH7983116.1"/>
    <property type="molecule type" value="Genomic_DNA"/>
</dbReference>
<evidence type="ECO:0000313" key="11">
    <source>
        <dbReference type="EMBL" id="KAH7983116.1"/>
    </source>
</evidence>
<dbReference type="AlphaFoldDB" id="A0A9D4T936"/>
<comment type="caution">
    <text evidence="11">The sequence shown here is derived from an EMBL/GenBank/DDBJ whole genome shotgun (WGS) entry which is preliminary data.</text>
</comment>
<evidence type="ECO:0000256" key="7">
    <source>
        <dbReference type="ARBA" id="ARBA00047899"/>
    </source>
</evidence>
<name>A0A9D4T936_RHISA</name>
<feature type="region of interest" description="Disordered" evidence="9">
    <location>
        <begin position="241"/>
        <end position="264"/>
    </location>
</feature>
<organism evidence="11 12">
    <name type="scientific">Rhipicephalus sanguineus</name>
    <name type="common">Brown dog tick</name>
    <name type="synonym">Ixodes sanguineus</name>
    <dbReference type="NCBI Taxonomy" id="34632"/>
    <lineage>
        <taxon>Eukaryota</taxon>
        <taxon>Metazoa</taxon>
        <taxon>Ecdysozoa</taxon>
        <taxon>Arthropoda</taxon>
        <taxon>Chelicerata</taxon>
        <taxon>Arachnida</taxon>
        <taxon>Acari</taxon>
        <taxon>Parasitiformes</taxon>
        <taxon>Ixodida</taxon>
        <taxon>Ixodoidea</taxon>
        <taxon>Ixodidae</taxon>
        <taxon>Rhipicephalinae</taxon>
        <taxon>Rhipicephalus</taxon>
        <taxon>Rhipicephalus</taxon>
    </lineage>
</organism>
<dbReference type="VEuPathDB" id="VectorBase:RSAN_046335"/>
<keyword evidence="12" id="KW-1185">Reference proteome</keyword>
<keyword evidence="4" id="KW-0547">Nucleotide-binding</keyword>
<evidence type="ECO:0000256" key="3">
    <source>
        <dbReference type="ARBA" id="ARBA00022679"/>
    </source>
</evidence>
<dbReference type="InterPro" id="IPR001772">
    <property type="entry name" value="KA1_dom"/>
</dbReference>
<feature type="region of interest" description="Disordered" evidence="9">
    <location>
        <begin position="18"/>
        <end position="38"/>
    </location>
</feature>
<reference evidence="11" key="2">
    <citation type="submission" date="2021-09" db="EMBL/GenBank/DDBJ databases">
        <authorList>
            <person name="Jia N."/>
            <person name="Wang J."/>
            <person name="Shi W."/>
            <person name="Du L."/>
            <person name="Sun Y."/>
            <person name="Zhan W."/>
            <person name="Jiang J."/>
            <person name="Wang Q."/>
            <person name="Zhang B."/>
            <person name="Ji P."/>
            <person name="Sakyi L.B."/>
            <person name="Cui X."/>
            <person name="Yuan T."/>
            <person name="Jiang B."/>
            <person name="Yang W."/>
            <person name="Lam T.T.-Y."/>
            <person name="Chang Q."/>
            <person name="Ding S."/>
            <person name="Wang X."/>
            <person name="Zhu J."/>
            <person name="Ruan X."/>
            <person name="Zhao L."/>
            <person name="Wei J."/>
            <person name="Que T."/>
            <person name="Du C."/>
            <person name="Cheng J."/>
            <person name="Dai P."/>
            <person name="Han X."/>
            <person name="Huang E."/>
            <person name="Gao Y."/>
            <person name="Liu J."/>
            <person name="Shao H."/>
            <person name="Ye R."/>
            <person name="Li L."/>
            <person name="Wei W."/>
            <person name="Wang X."/>
            <person name="Wang C."/>
            <person name="Huo Q."/>
            <person name="Li W."/>
            <person name="Guo W."/>
            <person name="Chen H."/>
            <person name="Chen S."/>
            <person name="Zhou L."/>
            <person name="Zhou L."/>
            <person name="Ni X."/>
            <person name="Tian J."/>
            <person name="Zhou Y."/>
            <person name="Sheng Y."/>
            <person name="Liu T."/>
            <person name="Pan Y."/>
            <person name="Xia L."/>
            <person name="Li J."/>
            <person name="Zhao F."/>
            <person name="Cao W."/>
        </authorList>
    </citation>
    <scope>NUCLEOTIDE SEQUENCE</scope>
    <source>
        <strain evidence="11">Rsan-2018</strain>
        <tissue evidence="11">Larvae</tissue>
    </source>
</reference>
<dbReference type="GO" id="GO:0005524">
    <property type="term" value="F:ATP binding"/>
    <property type="evidence" value="ECO:0007669"/>
    <property type="project" value="UniProtKB-KW"/>
</dbReference>
<proteinExistence type="predicted"/>
<dbReference type="Pfam" id="PF02149">
    <property type="entry name" value="KA1"/>
    <property type="match status" value="1"/>
</dbReference>
<evidence type="ECO:0000256" key="9">
    <source>
        <dbReference type="SAM" id="MobiDB-lite"/>
    </source>
</evidence>
<dbReference type="Proteomes" id="UP000821837">
    <property type="component" value="Chromosome 1"/>
</dbReference>
<dbReference type="InterPro" id="IPR028375">
    <property type="entry name" value="KA1/Ssp2_C"/>
</dbReference>
<protein>
    <recommendedName>
        <fullName evidence="1">non-specific serine/threonine protein kinase</fullName>
        <ecNumber evidence="1">2.7.11.1</ecNumber>
    </recommendedName>
</protein>
<dbReference type="Gene3D" id="3.30.310.80">
    <property type="entry name" value="Kinase associated domain 1, KA1"/>
    <property type="match status" value="1"/>
</dbReference>
<evidence type="ECO:0000256" key="1">
    <source>
        <dbReference type="ARBA" id="ARBA00012513"/>
    </source>
</evidence>
<evidence type="ECO:0000256" key="4">
    <source>
        <dbReference type="ARBA" id="ARBA00022741"/>
    </source>
</evidence>
<accession>A0A9D4T936</accession>
<evidence type="ECO:0000256" key="2">
    <source>
        <dbReference type="ARBA" id="ARBA00022527"/>
    </source>
</evidence>
<keyword evidence="3" id="KW-0808">Transferase</keyword>
<dbReference type="PROSITE" id="PS50032">
    <property type="entry name" value="KA1"/>
    <property type="match status" value="1"/>
</dbReference>
<feature type="domain" description="KA1" evidence="10">
    <location>
        <begin position="322"/>
        <end position="371"/>
    </location>
</feature>
<dbReference type="VEuPathDB" id="VectorBase:RSAN_058174"/>